<organism evidence="2 3">
    <name type="scientific">Trematosphaeria pertusa</name>
    <dbReference type="NCBI Taxonomy" id="390896"/>
    <lineage>
        <taxon>Eukaryota</taxon>
        <taxon>Fungi</taxon>
        <taxon>Dikarya</taxon>
        <taxon>Ascomycota</taxon>
        <taxon>Pezizomycotina</taxon>
        <taxon>Dothideomycetes</taxon>
        <taxon>Pleosporomycetidae</taxon>
        <taxon>Pleosporales</taxon>
        <taxon>Massarineae</taxon>
        <taxon>Trematosphaeriaceae</taxon>
        <taxon>Trematosphaeria</taxon>
    </lineage>
</organism>
<keyword evidence="3" id="KW-1185">Reference proteome</keyword>
<feature type="region of interest" description="Disordered" evidence="1">
    <location>
        <begin position="109"/>
        <end position="138"/>
    </location>
</feature>
<gene>
    <name evidence="2" type="ORF">BU26DRAFT_252436</name>
</gene>
<dbReference type="EMBL" id="ML987192">
    <property type="protein sequence ID" value="KAF2252180.1"/>
    <property type="molecule type" value="Genomic_DNA"/>
</dbReference>
<evidence type="ECO:0000256" key="1">
    <source>
        <dbReference type="SAM" id="MobiDB-lite"/>
    </source>
</evidence>
<dbReference type="Proteomes" id="UP000800094">
    <property type="component" value="Unassembled WGS sequence"/>
</dbReference>
<evidence type="ECO:0000313" key="2">
    <source>
        <dbReference type="EMBL" id="KAF2252180.1"/>
    </source>
</evidence>
<accession>A0A6A6IRG5</accession>
<dbReference type="AlphaFoldDB" id="A0A6A6IRG5"/>
<name>A0A6A6IRG5_9PLEO</name>
<evidence type="ECO:0000313" key="3">
    <source>
        <dbReference type="Proteomes" id="UP000800094"/>
    </source>
</evidence>
<sequence length="164" mass="18599">MIWNLPIPRLEQGVADPLCVSCVLFSRSSRHVMICPRRSKRIATGKDGETGSRTLSRRHAVAAFNHHSAIAMYVGKRGVFFHCEMMGVRSHAGALNKCGRYAGPPECAHARTRGTTQEQRTKNHGPQPRPPSQTRMQDYAGQERPYMTRRRIFPCHCHTTQFWA</sequence>
<proteinExistence type="predicted"/>
<dbReference type="RefSeq" id="XP_033687184.1">
    <property type="nucleotide sequence ID" value="XM_033821152.1"/>
</dbReference>
<dbReference type="GeneID" id="54574482"/>
<protein>
    <submittedName>
        <fullName evidence="2">Uncharacterized protein</fullName>
    </submittedName>
</protein>
<reference evidence="2" key="1">
    <citation type="journal article" date="2020" name="Stud. Mycol.">
        <title>101 Dothideomycetes genomes: a test case for predicting lifestyles and emergence of pathogens.</title>
        <authorList>
            <person name="Haridas S."/>
            <person name="Albert R."/>
            <person name="Binder M."/>
            <person name="Bloem J."/>
            <person name="Labutti K."/>
            <person name="Salamov A."/>
            <person name="Andreopoulos B."/>
            <person name="Baker S."/>
            <person name="Barry K."/>
            <person name="Bills G."/>
            <person name="Bluhm B."/>
            <person name="Cannon C."/>
            <person name="Castanera R."/>
            <person name="Culley D."/>
            <person name="Daum C."/>
            <person name="Ezra D."/>
            <person name="Gonzalez J."/>
            <person name="Henrissat B."/>
            <person name="Kuo A."/>
            <person name="Liang C."/>
            <person name="Lipzen A."/>
            <person name="Lutzoni F."/>
            <person name="Magnuson J."/>
            <person name="Mondo S."/>
            <person name="Nolan M."/>
            <person name="Ohm R."/>
            <person name="Pangilinan J."/>
            <person name="Park H.-J."/>
            <person name="Ramirez L."/>
            <person name="Alfaro M."/>
            <person name="Sun H."/>
            <person name="Tritt A."/>
            <person name="Yoshinaga Y."/>
            <person name="Zwiers L.-H."/>
            <person name="Turgeon B."/>
            <person name="Goodwin S."/>
            <person name="Spatafora J."/>
            <person name="Crous P."/>
            <person name="Grigoriev I."/>
        </authorList>
    </citation>
    <scope>NUCLEOTIDE SEQUENCE</scope>
    <source>
        <strain evidence="2">CBS 122368</strain>
    </source>
</reference>